<dbReference type="AlphaFoldDB" id="A0AAD4QMV4"/>
<sequence>MRLFSIALVLLTLTGVHAQFPPHGDIWACLEVHTGEEATPTLVKNGLPPPNDPELLVGYFCEPLAPGIPCYKPFPSGISCFRTYCLCCGNEGIIEDFTGYVGIDCIRVLNQTSTI</sequence>
<organism evidence="2 3">
    <name type="scientific">Multifurca ochricompacta</name>
    <dbReference type="NCBI Taxonomy" id="376703"/>
    <lineage>
        <taxon>Eukaryota</taxon>
        <taxon>Fungi</taxon>
        <taxon>Dikarya</taxon>
        <taxon>Basidiomycota</taxon>
        <taxon>Agaricomycotina</taxon>
        <taxon>Agaricomycetes</taxon>
        <taxon>Russulales</taxon>
        <taxon>Russulaceae</taxon>
        <taxon>Multifurca</taxon>
    </lineage>
</organism>
<reference evidence="2" key="1">
    <citation type="journal article" date="2022" name="New Phytol.">
        <title>Evolutionary transition to the ectomycorrhizal habit in the genomes of a hyperdiverse lineage of mushroom-forming fungi.</title>
        <authorList>
            <person name="Looney B."/>
            <person name="Miyauchi S."/>
            <person name="Morin E."/>
            <person name="Drula E."/>
            <person name="Courty P.E."/>
            <person name="Kohler A."/>
            <person name="Kuo A."/>
            <person name="LaButti K."/>
            <person name="Pangilinan J."/>
            <person name="Lipzen A."/>
            <person name="Riley R."/>
            <person name="Andreopoulos W."/>
            <person name="He G."/>
            <person name="Johnson J."/>
            <person name="Nolan M."/>
            <person name="Tritt A."/>
            <person name="Barry K.W."/>
            <person name="Grigoriev I.V."/>
            <person name="Nagy L.G."/>
            <person name="Hibbett D."/>
            <person name="Henrissat B."/>
            <person name="Matheny P.B."/>
            <person name="Labbe J."/>
            <person name="Martin F.M."/>
        </authorList>
    </citation>
    <scope>NUCLEOTIDE SEQUENCE</scope>
    <source>
        <strain evidence="2">BPL690</strain>
    </source>
</reference>
<feature type="signal peptide" evidence="1">
    <location>
        <begin position="1"/>
        <end position="18"/>
    </location>
</feature>
<keyword evidence="1" id="KW-0732">Signal</keyword>
<dbReference type="Proteomes" id="UP001203297">
    <property type="component" value="Unassembled WGS sequence"/>
</dbReference>
<accession>A0AAD4QMV4</accession>
<protein>
    <submittedName>
        <fullName evidence="2">Uncharacterized protein</fullName>
    </submittedName>
</protein>
<keyword evidence="3" id="KW-1185">Reference proteome</keyword>
<dbReference type="EMBL" id="WTXG01000022">
    <property type="protein sequence ID" value="KAI0299655.1"/>
    <property type="molecule type" value="Genomic_DNA"/>
</dbReference>
<name>A0AAD4QMV4_9AGAM</name>
<evidence type="ECO:0000256" key="1">
    <source>
        <dbReference type="SAM" id="SignalP"/>
    </source>
</evidence>
<evidence type="ECO:0000313" key="2">
    <source>
        <dbReference type="EMBL" id="KAI0299655.1"/>
    </source>
</evidence>
<evidence type="ECO:0000313" key="3">
    <source>
        <dbReference type="Proteomes" id="UP001203297"/>
    </source>
</evidence>
<comment type="caution">
    <text evidence="2">The sequence shown here is derived from an EMBL/GenBank/DDBJ whole genome shotgun (WGS) entry which is preliminary data.</text>
</comment>
<feature type="chain" id="PRO_5042251047" evidence="1">
    <location>
        <begin position="19"/>
        <end position="115"/>
    </location>
</feature>
<proteinExistence type="predicted"/>
<gene>
    <name evidence="2" type="ORF">B0F90DRAFT_1727523</name>
</gene>